<feature type="region of interest" description="Disordered" evidence="1">
    <location>
        <begin position="1"/>
        <end position="76"/>
    </location>
</feature>
<dbReference type="PANTHER" id="PTHR35450">
    <property type="entry name" value="REVERSE TRANSCRIPTASE DOMAIN-CONTAINING PROTEIN"/>
    <property type="match status" value="1"/>
</dbReference>
<protein>
    <submittedName>
        <fullName evidence="3">Reverse transcriptase domain-containing protein</fullName>
    </submittedName>
</protein>
<name>A0A0N4VTN6_HAEPC</name>
<dbReference type="CDD" id="cd01650">
    <property type="entry name" value="RT_nLTR_like"/>
    <property type="match status" value="1"/>
</dbReference>
<dbReference type="SUPFAM" id="SSF56672">
    <property type="entry name" value="DNA/RNA polymerases"/>
    <property type="match status" value="1"/>
</dbReference>
<organism evidence="3">
    <name type="scientific">Haemonchus placei</name>
    <name type="common">Barber's pole worm</name>
    <dbReference type="NCBI Taxonomy" id="6290"/>
    <lineage>
        <taxon>Eukaryota</taxon>
        <taxon>Metazoa</taxon>
        <taxon>Ecdysozoa</taxon>
        <taxon>Nematoda</taxon>
        <taxon>Chromadorea</taxon>
        <taxon>Rhabditida</taxon>
        <taxon>Rhabditina</taxon>
        <taxon>Rhabditomorpha</taxon>
        <taxon>Strongyloidea</taxon>
        <taxon>Trichostrongylidae</taxon>
        <taxon>Haemonchus</taxon>
    </lineage>
</organism>
<feature type="region of interest" description="Disordered" evidence="1">
    <location>
        <begin position="214"/>
        <end position="266"/>
    </location>
</feature>
<feature type="compositionally biased region" description="Basic and acidic residues" evidence="1">
    <location>
        <begin position="10"/>
        <end position="42"/>
    </location>
</feature>
<feature type="domain" description="Reverse transcriptase" evidence="2">
    <location>
        <begin position="549"/>
        <end position="833"/>
    </location>
</feature>
<sequence length="1313" mass="147658">LHSSTLVDDAASKMDDELKKLREENSRLKREKAELESRNEEKKKKKDKQPPSPKNADGSGADVPRKKRKSDGVPCDGSVNDGNLWEICQFRKEESGKPCVVAEHGSVLQRSLGQQNLANVVAEPNEPNAQSEATSRKGYLWTTHELNKLAELVGRHRDAGGRIRWRDLAPAWERLRGNNEPSRSVYALKGAYAKLARCSGQAVGANAARANQAQAVASEEGSQPTEQDGQDDLRDASRARNGPEPEASQEAPQEAREESGNGNSDLKADLSARFRKYYRIAISTQDRQPIVRPRGEIPGPFLQVGNEILVEEFQRTGSKKLTSLNAAVYAIARAICAKAAEEASERLKPVKESFREATQLRSTLISFISVLAAELLRRSTGGNGRGGRGRPSPKYLEVARLYKVSRTSEVQRLLIKFRDELNIVQMDIKKMEDAKKRFLVRRRGPPCVAREPRLQGGNVPVDLVREYWKPIVGEAQPFTETVELATWSQTHRQTRNIHTDVDLSQEDWKTLFSKVKPWKATGPDGIQGFWWKYLPAAKERLKEWCLRALHRRREGIPRWLCRGRVVLIPKGKSGASGPGDFRPIACLNTCYKVLTAMIANRISACVGERFPSEQVALRRGVWGCTHAHILDQTVCRDAMKHRAELHMLWVDMTKAFDSVSHDAVRWTLKQWDVPLAIRLLLNKIMSKQSVRYCGFQNGKAVKSAPLDVRNGLMQGDTLSPLLFCLAIAPISGWLRSNIEPYRTRTGGGARSEGRLEMNHIFYMDDLKVYTTSWEDLVKAKVGIQRVAEQLGLKMNPSKCAVKTLNTTAGEQTGMGDIPILGSNSFYKYLGMEQGALVSMRQVWPRVQKNAWETAVRIMSSELTVSQKVAGYNQTVIPKIKYAMSCVIFGAGRLCSLRKQARAFDIRVRKLLVDTHIRFTSSCFARLYVKKEIGGLGLKSAEEELDHSIVYTWCYLASNPDFIVPYQLAESLRASNKRSLTTDFRAVIAANGLEGKVTRTLLTFIEVNGRSYQTATGAARAISSLIRERWADAHLANWKERQVASRVLQGMGDPQRLCPKDSFLWSSKGWVSSEVLRNVWAVQEGSLLTRASAPRRAEQTPVNCRMGCPMRETAEHIVSCCSHWRTNIMVERHDDVARVIYYSLKKKYGLKSKESNTHEPHILVGTGVEIHWNNPVYTSEGLKHNRPDILVWDRQEKHIWIIEISVSWFTRISSQEQRKVFKYSVNSTLPEDTALGDFRPGPNLKAVLQKDRKSRVDVIPIVLGTCGECTPALRQYVQSLKLPDRTSFILEKLARAAVLGTNRLVKCHLANGEE</sequence>
<dbReference type="PANTHER" id="PTHR35450:SF2">
    <property type="entry name" value="REVERSE TRANSCRIPTASE DOMAIN-CONTAINING PROTEIN"/>
    <property type="match status" value="1"/>
</dbReference>
<reference evidence="3" key="1">
    <citation type="submission" date="2017-02" db="UniProtKB">
        <authorList>
            <consortium name="WormBaseParasite"/>
        </authorList>
    </citation>
    <scope>IDENTIFICATION</scope>
</reference>
<proteinExistence type="predicted"/>
<dbReference type="PROSITE" id="PS50878">
    <property type="entry name" value="RT_POL"/>
    <property type="match status" value="1"/>
</dbReference>
<dbReference type="InterPro" id="IPR043502">
    <property type="entry name" value="DNA/RNA_pol_sf"/>
</dbReference>
<feature type="compositionally biased region" description="Basic and acidic residues" evidence="1">
    <location>
        <begin position="231"/>
        <end position="243"/>
    </location>
</feature>
<dbReference type="InterPro" id="IPR000477">
    <property type="entry name" value="RT_dom"/>
</dbReference>
<evidence type="ECO:0000313" key="3">
    <source>
        <dbReference type="WBParaSite" id="HPLM_0000065301-mRNA-1"/>
    </source>
</evidence>
<accession>A0A0N4VTN6</accession>
<dbReference type="Pfam" id="PF00078">
    <property type="entry name" value="RVT_1"/>
    <property type="match status" value="1"/>
</dbReference>
<evidence type="ECO:0000256" key="1">
    <source>
        <dbReference type="SAM" id="MobiDB-lite"/>
    </source>
</evidence>
<dbReference type="WBParaSite" id="HPLM_0000065301-mRNA-1">
    <property type="protein sequence ID" value="HPLM_0000065301-mRNA-1"/>
    <property type="gene ID" value="HPLM_0000065301"/>
</dbReference>
<evidence type="ECO:0000259" key="2">
    <source>
        <dbReference type="PROSITE" id="PS50878"/>
    </source>
</evidence>